<comment type="caution">
    <text evidence="7">The sequence shown here is derived from an EMBL/GenBank/DDBJ whole genome shotgun (WGS) entry which is preliminary data.</text>
</comment>
<dbReference type="Pfam" id="PF01061">
    <property type="entry name" value="ABC2_membrane"/>
    <property type="match status" value="1"/>
</dbReference>
<dbReference type="PRINTS" id="PR00164">
    <property type="entry name" value="ABC2TRNSPORT"/>
</dbReference>
<comment type="subcellular location">
    <subcellularLocation>
        <location evidence="5">Cell membrane</location>
        <topology evidence="5">Multi-pass membrane protein</topology>
    </subcellularLocation>
    <subcellularLocation>
        <location evidence="1">Membrane</location>
        <topology evidence="1">Multi-pass membrane protein</topology>
    </subcellularLocation>
</comment>
<accession>A0ABR8YP83</accession>
<dbReference type="PIRSF" id="PIRSF006648">
    <property type="entry name" value="DrrB"/>
    <property type="match status" value="1"/>
</dbReference>
<evidence type="ECO:0000256" key="5">
    <source>
        <dbReference type="RuleBase" id="RU361157"/>
    </source>
</evidence>
<organism evidence="7 8">
    <name type="scientific">Clostridium faecium</name>
    <dbReference type="NCBI Taxonomy" id="2762223"/>
    <lineage>
        <taxon>Bacteria</taxon>
        <taxon>Bacillati</taxon>
        <taxon>Bacillota</taxon>
        <taxon>Clostridia</taxon>
        <taxon>Eubacteriales</taxon>
        <taxon>Clostridiaceae</taxon>
        <taxon>Clostridium</taxon>
    </lineage>
</organism>
<evidence type="ECO:0000313" key="8">
    <source>
        <dbReference type="Proteomes" id="UP000627166"/>
    </source>
</evidence>
<dbReference type="PANTHER" id="PTHR43332">
    <property type="entry name" value="INNER MEMBRANE TRANSPORT PERMEASE YADH-RELATED"/>
    <property type="match status" value="1"/>
</dbReference>
<feature type="domain" description="ABC transmembrane type-2" evidence="6">
    <location>
        <begin position="21"/>
        <end position="243"/>
    </location>
</feature>
<feature type="transmembrane region" description="Helical" evidence="5">
    <location>
        <begin position="52"/>
        <end position="70"/>
    </location>
</feature>
<dbReference type="InterPro" id="IPR000412">
    <property type="entry name" value="ABC_2_transport"/>
</dbReference>
<protein>
    <recommendedName>
        <fullName evidence="5">Transport permease protein</fullName>
    </recommendedName>
</protein>
<comment type="similarity">
    <text evidence="5">Belongs to the ABC-2 integral membrane protein family.</text>
</comment>
<dbReference type="RefSeq" id="WP_191739043.1">
    <property type="nucleotide sequence ID" value="NZ_JACSQB010000027.1"/>
</dbReference>
<evidence type="ECO:0000259" key="6">
    <source>
        <dbReference type="PROSITE" id="PS51012"/>
    </source>
</evidence>
<keyword evidence="2 5" id="KW-0812">Transmembrane</keyword>
<evidence type="ECO:0000256" key="3">
    <source>
        <dbReference type="ARBA" id="ARBA00022989"/>
    </source>
</evidence>
<dbReference type="EMBL" id="JACSQB010000027">
    <property type="protein sequence ID" value="MBD8046066.1"/>
    <property type="molecule type" value="Genomic_DNA"/>
</dbReference>
<name>A0ABR8YP83_9CLOT</name>
<evidence type="ECO:0000256" key="4">
    <source>
        <dbReference type="ARBA" id="ARBA00023136"/>
    </source>
</evidence>
<feature type="transmembrane region" description="Helical" evidence="5">
    <location>
        <begin position="20"/>
        <end position="40"/>
    </location>
</feature>
<evidence type="ECO:0000256" key="2">
    <source>
        <dbReference type="ARBA" id="ARBA00022692"/>
    </source>
</evidence>
<evidence type="ECO:0000256" key="1">
    <source>
        <dbReference type="ARBA" id="ARBA00004141"/>
    </source>
</evidence>
<dbReference type="InterPro" id="IPR047817">
    <property type="entry name" value="ABC2_TM_bact-type"/>
</dbReference>
<keyword evidence="4 5" id="KW-0472">Membrane</keyword>
<keyword evidence="8" id="KW-1185">Reference proteome</keyword>
<feature type="transmembrane region" description="Helical" evidence="5">
    <location>
        <begin position="136"/>
        <end position="158"/>
    </location>
</feature>
<dbReference type="InterPro" id="IPR052522">
    <property type="entry name" value="ABC-2_transport_permease"/>
</dbReference>
<keyword evidence="5" id="KW-0813">Transport</keyword>
<feature type="transmembrane region" description="Helical" evidence="5">
    <location>
        <begin position="112"/>
        <end position="130"/>
    </location>
</feature>
<gene>
    <name evidence="7" type="ORF">H9637_03235</name>
</gene>
<keyword evidence="3 5" id="KW-1133">Transmembrane helix</keyword>
<feature type="transmembrane region" description="Helical" evidence="5">
    <location>
        <begin position="167"/>
        <end position="185"/>
    </location>
</feature>
<dbReference type="PANTHER" id="PTHR43332:SF2">
    <property type="entry name" value="INNER MEMBRANE TRANSPORT PERMEASE YADH"/>
    <property type="match status" value="1"/>
</dbReference>
<keyword evidence="5" id="KW-1003">Cell membrane</keyword>
<sequence>MWAFSSVLWQEFVLFKRKFWTITVSSMVSPILYLIAFGWGLGGGMQIDGRDYIHFVIPGIIALTTMTSSYNSISSSVNISRIYYKSFESFMIAPINISIYALAKIIAGALRGLYSGVLIILLSFIFNTGLNITPYFMIMVMLNCLVFSAVGFIAGIVINSHQEMNRFSSFIITPMSFLCGTFFSLDKMPAIIKNFILVLPLTHTSIALRSVSEDLTTKIVHAAVLIVYFVILFIMSVKFCKKAE</sequence>
<evidence type="ECO:0000313" key="7">
    <source>
        <dbReference type="EMBL" id="MBD8046066.1"/>
    </source>
</evidence>
<proteinExistence type="inferred from homology"/>
<feature type="transmembrane region" description="Helical" evidence="5">
    <location>
        <begin position="219"/>
        <end position="240"/>
    </location>
</feature>
<reference evidence="7 8" key="1">
    <citation type="submission" date="2020-08" db="EMBL/GenBank/DDBJ databases">
        <title>A Genomic Blueprint of the Chicken Gut Microbiome.</title>
        <authorList>
            <person name="Gilroy R."/>
            <person name="Ravi A."/>
            <person name="Getino M."/>
            <person name="Pursley I."/>
            <person name="Horton D.L."/>
            <person name="Alikhan N.-F."/>
            <person name="Baker D."/>
            <person name="Gharbi K."/>
            <person name="Hall N."/>
            <person name="Watson M."/>
            <person name="Adriaenssens E.M."/>
            <person name="Foster-Nyarko E."/>
            <person name="Jarju S."/>
            <person name="Secka A."/>
            <person name="Antonio M."/>
            <person name="Oren A."/>
            <person name="Chaudhuri R."/>
            <person name="La Ragione R.M."/>
            <person name="Hildebrand F."/>
            <person name="Pallen M.J."/>
        </authorList>
    </citation>
    <scope>NUCLEOTIDE SEQUENCE [LARGE SCALE GENOMIC DNA]</scope>
    <source>
        <strain evidence="7 8">N37</strain>
    </source>
</reference>
<dbReference type="Proteomes" id="UP000627166">
    <property type="component" value="Unassembled WGS sequence"/>
</dbReference>
<dbReference type="InterPro" id="IPR013525">
    <property type="entry name" value="ABC2_TM"/>
</dbReference>
<dbReference type="PROSITE" id="PS51012">
    <property type="entry name" value="ABC_TM2"/>
    <property type="match status" value="1"/>
</dbReference>